<proteinExistence type="predicted"/>
<evidence type="ECO:0000313" key="2">
    <source>
        <dbReference type="EMBL" id="KAF9871174.1"/>
    </source>
</evidence>
<name>A0A9P6HVF6_9PEZI</name>
<feature type="transmembrane region" description="Helical" evidence="1">
    <location>
        <begin position="205"/>
        <end position="226"/>
    </location>
</feature>
<reference evidence="2" key="2">
    <citation type="submission" date="2020-11" db="EMBL/GenBank/DDBJ databases">
        <title>Whole genome sequencing of Colletotrichum sp.</title>
        <authorList>
            <person name="Li H."/>
        </authorList>
    </citation>
    <scope>NUCLEOTIDE SEQUENCE</scope>
    <source>
        <strain evidence="2">CkLH20</strain>
    </source>
</reference>
<protein>
    <recommendedName>
        <fullName evidence="4">Palmitoyltransferase</fullName>
    </recommendedName>
</protein>
<gene>
    <name evidence="2" type="ORF">CkaCkLH20_11343</name>
</gene>
<organism evidence="2 3">
    <name type="scientific">Colletotrichum karsti</name>
    <dbReference type="NCBI Taxonomy" id="1095194"/>
    <lineage>
        <taxon>Eukaryota</taxon>
        <taxon>Fungi</taxon>
        <taxon>Dikarya</taxon>
        <taxon>Ascomycota</taxon>
        <taxon>Pezizomycotina</taxon>
        <taxon>Sordariomycetes</taxon>
        <taxon>Hypocreomycetidae</taxon>
        <taxon>Glomerellales</taxon>
        <taxon>Glomerellaceae</taxon>
        <taxon>Colletotrichum</taxon>
        <taxon>Colletotrichum boninense species complex</taxon>
    </lineage>
</organism>
<dbReference type="AlphaFoldDB" id="A0A9P6HVF6"/>
<sequence length="388" mass="44260">MDNFAFTLPPPGTAARARPRRRRNLWQSLRYAVEVGYMRLCQWMPVLLLLDVVANTSLVLSFFSTVLAPPTGHPQWKDRSAPSVRAAAIWLLALFLSVLFLLVASLVCMWVESWFIYHRGFRAPGANFGLKPIMQAARSQDLSFRNISDGNRPSTNRLCLHRASAHLDRMHPATAASGKKIGCLPLYDHWCFWLWVPVCMTTNKAYLLSMAYILMFHAVSVVVLAWSLSVWGFRSHGYSFAVACAMLPAVINFVFTAPLIGKWKHLAVMNSPGQEWDIFLNPHPGREPGFPMCVRSSDGSYHHRLFHKNPWDLGTMGNLRQVLGEQWWMWPWPFLLPKSVRDYGRDDNFDLPFSEDWLREAELLQATPADVELRELPPRQRHLGSSSG</sequence>
<reference evidence="2" key="1">
    <citation type="submission" date="2020-03" db="EMBL/GenBank/DDBJ databases">
        <authorList>
            <person name="He L."/>
        </authorList>
    </citation>
    <scope>NUCLEOTIDE SEQUENCE</scope>
    <source>
        <strain evidence="2">CkLH20</strain>
    </source>
</reference>
<evidence type="ECO:0000313" key="3">
    <source>
        <dbReference type="Proteomes" id="UP000781932"/>
    </source>
</evidence>
<feature type="transmembrane region" description="Helical" evidence="1">
    <location>
        <begin position="88"/>
        <end position="111"/>
    </location>
</feature>
<keyword evidence="1" id="KW-0812">Transmembrane</keyword>
<keyword evidence="1" id="KW-0472">Membrane</keyword>
<dbReference type="Proteomes" id="UP000781932">
    <property type="component" value="Unassembled WGS sequence"/>
</dbReference>
<dbReference type="OrthoDB" id="5226086at2759"/>
<dbReference type="GeneID" id="62167131"/>
<comment type="caution">
    <text evidence="2">The sequence shown here is derived from an EMBL/GenBank/DDBJ whole genome shotgun (WGS) entry which is preliminary data.</text>
</comment>
<keyword evidence="1" id="KW-1133">Transmembrane helix</keyword>
<accession>A0A9P6HVF6</accession>
<feature type="transmembrane region" description="Helical" evidence="1">
    <location>
        <begin position="46"/>
        <end position="68"/>
    </location>
</feature>
<dbReference type="RefSeq" id="XP_038740635.1">
    <property type="nucleotide sequence ID" value="XM_038894057.1"/>
</dbReference>
<evidence type="ECO:0008006" key="4">
    <source>
        <dbReference type="Google" id="ProtNLM"/>
    </source>
</evidence>
<keyword evidence="3" id="KW-1185">Reference proteome</keyword>
<feature type="transmembrane region" description="Helical" evidence="1">
    <location>
        <begin position="238"/>
        <end position="260"/>
    </location>
</feature>
<dbReference type="EMBL" id="JAATWM020000047">
    <property type="protein sequence ID" value="KAF9871174.1"/>
    <property type="molecule type" value="Genomic_DNA"/>
</dbReference>
<evidence type="ECO:0000256" key="1">
    <source>
        <dbReference type="SAM" id="Phobius"/>
    </source>
</evidence>